<reference evidence="2 3" key="1">
    <citation type="submission" date="2018-01" db="EMBL/GenBank/DDBJ databases">
        <authorList>
            <person name="Clerissi C."/>
        </authorList>
    </citation>
    <scope>NUCLEOTIDE SEQUENCE [LARGE SCALE GENOMIC DNA]</scope>
    <source>
        <strain evidence="2">Cupriavidus sp. LMG 19464</strain>
    </source>
</reference>
<gene>
    <name evidence="2" type="ORF">CBM2587_B100045</name>
</gene>
<dbReference type="Proteomes" id="UP000256780">
    <property type="component" value="Chromosome CBM2587_b"/>
</dbReference>
<organism evidence="2 3">
    <name type="scientific">Cupriavidus taiwanensis</name>
    <dbReference type="NCBI Taxonomy" id="164546"/>
    <lineage>
        <taxon>Bacteria</taxon>
        <taxon>Pseudomonadati</taxon>
        <taxon>Pseudomonadota</taxon>
        <taxon>Betaproteobacteria</taxon>
        <taxon>Burkholderiales</taxon>
        <taxon>Burkholderiaceae</taxon>
        <taxon>Cupriavidus</taxon>
    </lineage>
</organism>
<accession>A0A975X878</accession>
<protein>
    <submittedName>
        <fullName evidence="2">Uncharacterized protein</fullName>
    </submittedName>
</protein>
<evidence type="ECO:0000313" key="3">
    <source>
        <dbReference type="Proteomes" id="UP000256780"/>
    </source>
</evidence>
<evidence type="ECO:0000256" key="1">
    <source>
        <dbReference type="SAM" id="MobiDB-lite"/>
    </source>
</evidence>
<dbReference type="AlphaFoldDB" id="A0A975X878"/>
<sequence>MAQAVAAAPPIGPRSIAAHSGTRPALDRVRACRLTLPGHMDLRCVRTHRSGCGPLSPATMNRYSSTHCQAADASRIAARARVLAVLASGRALRASSLLLSLPIGCRA</sequence>
<name>A0A975X878_9BURK</name>
<evidence type="ECO:0000313" key="2">
    <source>
        <dbReference type="EMBL" id="SOY60381.1"/>
    </source>
</evidence>
<proteinExistence type="predicted"/>
<feature type="region of interest" description="Disordered" evidence="1">
    <location>
        <begin position="1"/>
        <end position="22"/>
    </location>
</feature>
<comment type="caution">
    <text evidence="2">The sequence shown here is derived from an EMBL/GenBank/DDBJ whole genome shotgun (WGS) entry which is preliminary data.</text>
</comment>
<dbReference type="EMBL" id="OFSQ01000030">
    <property type="protein sequence ID" value="SOY60381.1"/>
    <property type="molecule type" value="Genomic_DNA"/>
</dbReference>